<dbReference type="Pfam" id="PF13460">
    <property type="entry name" value="NAD_binding_10"/>
    <property type="match status" value="1"/>
</dbReference>
<keyword evidence="3" id="KW-1185">Reference proteome</keyword>
<dbReference type="STRING" id="1291764.GCA_001311235_01606"/>
<dbReference type="AlphaFoldDB" id="A0A2A5RJU6"/>
<protein>
    <recommendedName>
        <fullName evidence="1">NAD(P)-binding domain-containing protein</fullName>
    </recommendedName>
</protein>
<feature type="domain" description="NAD(P)-binding" evidence="1">
    <location>
        <begin position="12"/>
        <end position="81"/>
    </location>
</feature>
<dbReference type="Gene3D" id="3.40.50.720">
    <property type="entry name" value="NAD(P)-binding Rossmann-like Domain"/>
    <property type="match status" value="1"/>
</dbReference>
<organism evidence="2 3">
    <name type="scientific">Lactococcus fujiensis JCM 16395</name>
    <dbReference type="NCBI Taxonomy" id="1291764"/>
    <lineage>
        <taxon>Bacteria</taxon>
        <taxon>Bacillati</taxon>
        <taxon>Bacillota</taxon>
        <taxon>Bacilli</taxon>
        <taxon>Lactobacillales</taxon>
        <taxon>Streptococcaceae</taxon>
        <taxon>Lactococcus</taxon>
    </lineage>
</organism>
<evidence type="ECO:0000259" key="1">
    <source>
        <dbReference type="Pfam" id="PF13460"/>
    </source>
</evidence>
<dbReference type="InterPro" id="IPR016040">
    <property type="entry name" value="NAD(P)-bd_dom"/>
</dbReference>
<name>A0A2A5RJU6_9LACT</name>
<reference evidence="2 3" key="1">
    <citation type="submission" date="2014-12" db="EMBL/GenBank/DDBJ databases">
        <title>Draft genome sequences of 10 type strains of Lactococcus.</title>
        <authorList>
            <person name="Sun Z."/>
            <person name="Zhong Z."/>
            <person name="Liu W."/>
            <person name="Zhang W."/>
            <person name="Zhang H."/>
        </authorList>
    </citation>
    <scope>NUCLEOTIDE SEQUENCE [LARGE SCALE GENOMIC DNA]</scope>
    <source>
        <strain evidence="2 3">JCM 16395</strain>
    </source>
</reference>
<dbReference type="InterPro" id="IPR036291">
    <property type="entry name" value="NAD(P)-bd_dom_sf"/>
</dbReference>
<comment type="caution">
    <text evidence="2">The sequence shown here is derived from an EMBL/GenBank/DDBJ whole genome shotgun (WGS) entry which is preliminary data.</text>
</comment>
<sequence>MKGAGMKILIVGAAGKIGRDLTQRILENTSWQLALLARNADGRIDLVSDRIQLISGDAYDPFICHVAAEGVDAVVITCQNGVILSYFLEQNVPLIAILACDVQRHEGFLQFKSAAACFDLLLENERVKYGKE</sequence>
<dbReference type="SUPFAM" id="SSF51735">
    <property type="entry name" value="NAD(P)-binding Rossmann-fold domains"/>
    <property type="match status" value="1"/>
</dbReference>
<evidence type="ECO:0000313" key="3">
    <source>
        <dbReference type="Proteomes" id="UP000218181"/>
    </source>
</evidence>
<evidence type="ECO:0000313" key="2">
    <source>
        <dbReference type="EMBL" id="PCR99478.1"/>
    </source>
</evidence>
<dbReference type="EMBL" id="JXJU01000008">
    <property type="protein sequence ID" value="PCR99478.1"/>
    <property type="molecule type" value="Genomic_DNA"/>
</dbReference>
<proteinExistence type="predicted"/>
<accession>A0A2A5RJU6</accession>
<gene>
    <name evidence="2" type="ORF">RT41_GL001854</name>
</gene>
<dbReference type="Proteomes" id="UP000218181">
    <property type="component" value="Unassembled WGS sequence"/>
</dbReference>